<dbReference type="GO" id="GO:0000166">
    <property type="term" value="F:nucleotide binding"/>
    <property type="evidence" value="ECO:0007669"/>
    <property type="project" value="InterPro"/>
</dbReference>
<evidence type="ECO:0000256" key="1">
    <source>
        <dbReference type="SAM" id="MobiDB-lite"/>
    </source>
</evidence>
<dbReference type="Gene3D" id="1.10.150.80">
    <property type="entry name" value="HRDC domain"/>
    <property type="match status" value="1"/>
</dbReference>
<evidence type="ECO:0000313" key="4">
    <source>
        <dbReference type="Proteomes" id="UP001206595"/>
    </source>
</evidence>
<reference evidence="3" key="2">
    <citation type="journal article" date="2022" name="Proc. Natl. Acad. Sci. U.S.A.">
        <title>Diploid-dominant life cycles characterize the early evolution of Fungi.</title>
        <authorList>
            <person name="Amses K.R."/>
            <person name="Simmons D.R."/>
            <person name="Longcore J.E."/>
            <person name="Mondo S.J."/>
            <person name="Seto K."/>
            <person name="Jeronimo G.H."/>
            <person name="Bonds A.E."/>
            <person name="Quandt C.A."/>
            <person name="Davis W.J."/>
            <person name="Chang Y."/>
            <person name="Federici B.A."/>
            <person name="Kuo A."/>
            <person name="LaButti K."/>
            <person name="Pangilinan J."/>
            <person name="Andreopoulos W."/>
            <person name="Tritt A."/>
            <person name="Riley R."/>
            <person name="Hundley H."/>
            <person name="Johnson J."/>
            <person name="Lipzen A."/>
            <person name="Barry K."/>
            <person name="Lang B.F."/>
            <person name="Cuomo C.A."/>
            <person name="Buchler N.E."/>
            <person name="Grigoriev I.V."/>
            <person name="Spatafora J.W."/>
            <person name="Stajich J.E."/>
            <person name="James T.Y."/>
        </authorList>
    </citation>
    <scope>NUCLEOTIDE SEQUENCE</scope>
    <source>
        <strain evidence="3">AG</strain>
    </source>
</reference>
<dbReference type="InterPro" id="IPR010997">
    <property type="entry name" value="HRDC-like_sf"/>
</dbReference>
<protein>
    <recommendedName>
        <fullName evidence="2">HRDC domain-containing protein</fullName>
    </recommendedName>
</protein>
<keyword evidence="4" id="KW-1185">Reference proteome</keyword>
<dbReference type="EMBL" id="MU620933">
    <property type="protein sequence ID" value="KAI8578031.1"/>
    <property type="molecule type" value="Genomic_DNA"/>
</dbReference>
<dbReference type="PROSITE" id="PS50967">
    <property type="entry name" value="HRDC"/>
    <property type="match status" value="1"/>
</dbReference>
<feature type="domain" description="HRDC" evidence="2">
    <location>
        <begin position="24"/>
        <end position="107"/>
    </location>
</feature>
<accession>A0AAD5E614</accession>
<reference evidence="3" key="1">
    <citation type="submission" date="2021-06" db="EMBL/GenBank/DDBJ databases">
        <authorList>
            <consortium name="DOE Joint Genome Institute"/>
            <person name="Mondo S.J."/>
            <person name="Amses K.R."/>
            <person name="Simmons D.R."/>
            <person name="Longcore J.E."/>
            <person name="Seto K."/>
            <person name="Alves G.H."/>
            <person name="Bonds A.E."/>
            <person name="Quandt C.A."/>
            <person name="Davis W.J."/>
            <person name="Chang Y."/>
            <person name="Letcher P.M."/>
            <person name="Powell M.J."/>
            <person name="Kuo A."/>
            <person name="Labutti K."/>
            <person name="Pangilinan J."/>
            <person name="Andreopoulos W."/>
            <person name="Tritt A."/>
            <person name="Riley R."/>
            <person name="Hundley H."/>
            <person name="Johnson J."/>
            <person name="Lipzen A."/>
            <person name="Barry K."/>
            <person name="Berbee M.L."/>
            <person name="Buchler N.E."/>
            <person name="Grigoriev I.V."/>
            <person name="Spatafora J.W."/>
            <person name="Stajich J.E."/>
            <person name="James T.Y."/>
        </authorList>
    </citation>
    <scope>NUCLEOTIDE SEQUENCE</scope>
    <source>
        <strain evidence="3">AG</strain>
    </source>
</reference>
<dbReference type="GO" id="GO:0003676">
    <property type="term" value="F:nucleic acid binding"/>
    <property type="evidence" value="ECO:0007669"/>
    <property type="project" value="InterPro"/>
</dbReference>
<dbReference type="InterPro" id="IPR044876">
    <property type="entry name" value="HRDC_dom_sf"/>
</dbReference>
<gene>
    <name evidence="3" type="ORF">K450DRAFT_248709</name>
</gene>
<feature type="region of interest" description="Disordered" evidence="1">
    <location>
        <begin position="1"/>
        <end position="22"/>
    </location>
</feature>
<dbReference type="InterPro" id="IPR002121">
    <property type="entry name" value="HRDC_dom"/>
</dbReference>
<dbReference type="AlphaFoldDB" id="A0AAD5E614"/>
<dbReference type="GeneID" id="75915614"/>
<name>A0AAD5E614_UMBRA</name>
<dbReference type="SUPFAM" id="SSF47819">
    <property type="entry name" value="HRDC-like"/>
    <property type="match status" value="1"/>
</dbReference>
<comment type="caution">
    <text evidence="3">The sequence shown here is derived from an EMBL/GenBank/DDBJ whole genome shotgun (WGS) entry which is preliminary data.</text>
</comment>
<dbReference type="Pfam" id="PF00570">
    <property type="entry name" value="HRDC"/>
    <property type="match status" value="1"/>
</dbReference>
<organism evidence="3 4">
    <name type="scientific">Umbelopsis ramanniana AG</name>
    <dbReference type="NCBI Taxonomy" id="1314678"/>
    <lineage>
        <taxon>Eukaryota</taxon>
        <taxon>Fungi</taxon>
        <taxon>Fungi incertae sedis</taxon>
        <taxon>Mucoromycota</taxon>
        <taxon>Mucoromycotina</taxon>
        <taxon>Umbelopsidomycetes</taxon>
        <taxon>Umbelopsidales</taxon>
        <taxon>Umbelopsidaceae</taxon>
        <taxon>Umbelopsis</taxon>
    </lineage>
</organism>
<evidence type="ECO:0000313" key="3">
    <source>
        <dbReference type="EMBL" id="KAI8578031.1"/>
    </source>
</evidence>
<feature type="compositionally biased region" description="Polar residues" evidence="1">
    <location>
        <begin position="12"/>
        <end position="21"/>
    </location>
</feature>
<dbReference type="RefSeq" id="XP_051443035.1">
    <property type="nucleotide sequence ID" value="XM_051590270.1"/>
</dbReference>
<proteinExistence type="predicted"/>
<dbReference type="Proteomes" id="UP001206595">
    <property type="component" value="Unassembled WGS sequence"/>
</dbReference>
<evidence type="ECO:0000259" key="2">
    <source>
        <dbReference type="PROSITE" id="PS50967"/>
    </source>
</evidence>
<sequence length="108" mass="12431">MGWSGGSAIQAGRQQQSNESQQIKDIKVKCLQEMKEKRRQLVISQRLARPSTVFTDTQLKMMAQRLPTNMLQFLQIDPDNITDDKFERYGSIFLNICKDHAAMVQSLQ</sequence>